<comment type="caution">
    <text evidence="1">The sequence shown here is derived from an EMBL/GenBank/DDBJ whole genome shotgun (WGS) entry which is preliminary data.</text>
</comment>
<proteinExistence type="predicted"/>
<evidence type="ECO:0000313" key="1">
    <source>
        <dbReference type="EMBL" id="KAJ8680391.1"/>
    </source>
</evidence>
<accession>A0ACC2PAA1</accession>
<dbReference type="Proteomes" id="UP001239111">
    <property type="component" value="Chromosome 2"/>
</dbReference>
<organism evidence="1 2">
    <name type="scientific">Eretmocerus hayati</name>
    <dbReference type="NCBI Taxonomy" id="131215"/>
    <lineage>
        <taxon>Eukaryota</taxon>
        <taxon>Metazoa</taxon>
        <taxon>Ecdysozoa</taxon>
        <taxon>Arthropoda</taxon>
        <taxon>Hexapoda</taxon>
        <taxon>Insecta</taxon>
        <taxon>Pterygota</taxon>
        <taxon>Neoptera</taxon>
        <taxon>Endopterygota</taxon>
        <taxon>Hymenoptera</taxon>
        <taxon>Apocrita</taxon>
        <taxon>Proctotrupomorpha</taxon>
        <taxon>Chalcidoidea</taxon>
        <taxon>Aphelinidae</taxon>
        <taxon>Aphelininae</taxon>
        <taxon>Eretmocerus</taxon>
    </lineage>
</organism>
<name>A0ACC2PAA1_9HYME</name>
<dbReference type="EMBL" id="CM056742">
    <property type="protein sequence ID" value="KAJ8680391.1"/>
    <property type="molecule type" value="Genomic_DNA"/>
</dbReference>
<sequence length="508" mass="57167">MDHDQNGKRVCKNLDVVTKAQLLDDISKDEWEFIQQICALPELDITMSDQREERCETQNLEVNTAEFGGESATNSSSAIIANIETPNIFNPAVNNRESRVQNIVFDLMEGEKSRPAQGPDEILMEIGLVPSNMNIVSTTTSGLVLSNMNIVSTTTSGDYTYAATGDTDTTNFSEYSESSAVTANGIPMDDHGYSVNLPVYAEINSTESMSLQEVNYDSINTPVQEYVEVIDNHDDNKEGNDAHGTISLTEEGKNNEAQMEFLQWYAPDLCENTVVTEPVENIQSSTEQNSQLGTNKVTVTVEVHSIEVENEHVLSQKSDAPNINSRSDQTITDASTSGCNLTKNPRDTTSDTINIDAAERIQTRSSVKNQQSWNNINTQEEIAKIRYPDLDDVRYQADNNCPDLENPFWENIKNFSCKRSVFYRKDKLGTICPLSYFKEKHEAMGFKADSRHILIKSNKNPKMPICMLCHCCRYEVKDAIKCEFCVKAYFELMISEMGDQREIIDKWE</sequence>
<gene>
    <name evidence="1" type="ORF">QAD02_016178</name>
</gene>
<keyword evidence="2" id="KW-1185">Reference proteome</keyword>
<reference evidence="1" key="1">
    <citation type="submission" date="2023-04" db="EMBL/GenBank/DDBJ databases">
        <title>A chromosome-level genome assembly of the parasitoid wasp Eretmocerus hayati.</title>
        <authorList>
            <person name="Zhong Y."/>
            <person name="Liu S."/>
            <person name="Liu Y."/>
        </authorList>
    </citation>
    <scope>NUCLEOTIDE SEQUENCE</scope>
    <source>
        <strain evidence="1">ZJU_SS_LIU_2023</strain>
    </source>
</reference>
<protein>
    <submittedName>
        <fullName evidence="1">Uncharacterized protein</fullName>
    </submittedName>
</protein>
<evidence type="ECO:0000313" key="2">
    <source>
        <dbReference type="Proteomes" id="UP001239111"/>
    </source>
</evidence>